<dbReference type="InterPro" id="IPR010710">
    <property type="entry name" value="DUF1289"/>
</dbReference>
<dbReference type="AlphaFoldDB" id="A0A853FBE4"/>
<dbReference type="Proteomes" id="UP000580517">
    <property type="component" value="Unassembled WGS sequence"/>
</dbReference>
<accession>A0A853FBE4</accession>
<feature type="compositionally biased region" description="Low complexity" evidence="1">
    <location>
        <begin position="16"/>
        <end position="53"/>
    </location>
</feature>
<protein>
    <submittedName>
        <fullName evidence="2">DUF1289 domain-containing protein</fullName>
    </submittedName>
</protein>
<evidence type="ECO:0000313" key="3">
    <source>
        <dbReference type="Proteomes" id="UP000580517"/>
    </source>
</evidence>
<evidence type="ECO:0000256" key="1">
    <source>
        <dbReference type="SAM" id="MobiDB-lite"/>
    </source>
</evidence>
<proteinExistence type="predicted"/>
<dbReference type="Pfam" id="PF06945">
    <property type="entry name" value="DUF1289"/>
    <property type="match status" value="1"/>
</dbReference>
<evidence type="ECO:0000313" key="2">
    <source>
        <dbReference type="EMBL" id="NYT38085.1"/>
    </source>
</evidence>
<keyword evidence="3" id="KW-1185">Reference proteome</keyword>
<comment type="caution">
    <text evidence="2">The sequence shown here is derived from an EMBL/GenBank/DDBJ whole genome shotgun (WGS) entry which is preliminary data.</text>
</comment>
<name>A0A853FBE4_9BURK</name>
<sequence length="107" mass="11584">MDITEARRFQPYPDTQAKQGPASGSGGASVPSSPQAALPASSSEAQSRSLSVSDSPCVAVCSTLYDEICRGCGRTAMEVANWVFLDEEEKRRVWERITAQGYPRRKG</sequence>
<reference evidence="2 3" key="1">
    <citation type="submission" date="2020-07" db="EMBL/GenBank/DDBJ databases">
        <title>Taxonomic revisions and descriptions of new bacterial species based on genomic comparisons in the high-G+C-content subgroup of the family Alcaligenaceae.</title>
        <authorList>
            <person name="Szabo A."/>
            <person name="Felfoldi T."/>
        </authorList>
    </citation>
    <scope>NUCLEOTIDE SEQUENCE [LARGE SCALE GENOMIC DNA]</scope>
    <source>
        <strain evidence="2 3">DSM 25264</strain>
    </source>
</reference>
<dbReference type="OrthoDB" id="5296987at2"/>
<feature type="region of interest" description="Disordered" evidence="1">
    <location>
        <begin position="1"/>
        <end position="55"/>
    </location>
</feature>
<organism evidence="2 3">
    <name type="scientific">Allopusillimonas soli</name>
    <dbReference type="NCBI Taxonomy" id="659016"/>
    <lineage>
        <taxon>Bacteria</taxon>
        <taxon>Pseudomonadati</taxon>
        <taxon>Pseudomonadota</taxon>
        <taxon>Betaproteobacteria</taxon>
        <taxon>Burkholderiales</taxon>
        <taxon>Alcaligenaceae</taxon>
        <taxon>Allopusillimonas</taxon>
    </lineage>
</organism>
<dbReference type="PANTHER" id="PTHR35175:SF1">
    <property type="entry name" value="OXIDOREDUCTASE"/>
    <property type="match status" value="1"/>
</dbReference>
<dbReference type="PANTHER" id="PTHR35175">
    <property type="entry name" value="DUF1289 DOMAIN-CONTAINING PROTEIN"/>
    <property type="match status" value="1"/>
</dbReference>
<dbReference type="EMBL" id="JACCEW010000004">
    <property type="protein sequence ID" value="NYT38085.1"/>
    <property type="molecule type" value="Genomic_DNA"/>
</dbReference>
<gene>
    <name evidence="2" type="ORF">H0A68_14450</name>
</gene>